<dbReference type="OrthoDB" id="9923362at2"/>
<dbReference type="AlphaFoldDB" id="A0A9Q1UWD0"/>
<protein>
    <submittedName>
        <fullName evidence="1">Uncharacterized protein</fullName>
    </submittedName>
</protein>
<dbReference type="RefSeq" id="WP_019278659.1">
    <property type="nucleotide sequence ID" value="NZ_LGVO01000026.1"/>
</dbReference>
<gene>
    <name evidence="1" type="ORF">ADU74_13565</name>
</gene>
<comment type="caution">
    <text evidence="1">The sequence shown here is derived from an EMBL/GenBank/DDBJ whole genome shotgun (WGS) entry which is preliminary data.</text>
</comment>
<evidence type="ECO:0000313" key="2">
    <source>
        <dbReference type="Proteomes" id="UP000037540"/>
    </source>
</evidence>
<evidence type="ECO:0000313" key="1">
    <source>
        <dbReference type="EMBL" id="KOA82415.1"/>
    </source>
</evidence>
<name>A0A9Q1UWD0_CLOBO</name>
<reference evidence="1 2" key="1">
    <citation type="submission" date="2015-07" db="EMBL/GenBank/DDBJ databases">
        <title>Draft genome sequences of 17 French Clostridium botulinum group III.</title>
        <authorList>
            <person name="Woudstra C."/>
            <person name="Le Marechal C."/>
            <person name="Souillard R."/>
            <person name="Bayon-Auboyer M.-H."/>
            <person name="Dessouter D."/>
            <person name="Fach P."/>
        </authorList>
    </citation>
    <scope>NUCLEOTIDE SEQUENCE [LARGE SCALE GENOMIC DNA]</scope>
    <source>
        <strain evidence="1 2">12LNRI-CD</strain>
    </source>
</reference>
<accession>A0A9Q1UWD0</accession>
<dbReference type="EMBL" id="LGVR01000106">
    <property type="protein sequence ID" value="KOA82415.1"/>
    <property type="molecule type" value="Genomic_DNA"/>
</dbReference>
<dbReference type="Proteomes" id="UP000037540">
    <property type="component" value="Unassembled WGS sequence"/>
</dbReference>
<proteinExistence type="predicted"/>
<sequence>MFKCCCQCCNNFLQPDLENGGLYVGILNKTQIPISFIVQYSVDVRTFTKHSPVFQFNKSEKIYISHSAVNICFNVLNNSTNPPGFICNVVLPDRKQHCYKLVQTHNLLQLIQIKC</sequence>
<organism evidence="1 2">
    <name type="scientific">Clostridium botulinum</name>
    <dbReference type="NCBI Taxonomy" id="1491"/>
    <lineage>
        <taxon>Bacteria</taxon>
        <taxon>Bacillati</taxon>
        <taxon>Bacillota</taxon>
        <taxon>Clostridia</taxon>
        <taxon>Eubacteriales</taxon>
        <taxon>Clostridiaceae</taxon>
        <taxon>Clostridium</taxon>
    </lineage>
</organism>